<dbReference type="InterPro" id="IPR050832">
    <property type="entry name" value="Bact_Acetyltransf"/>
</dbReference>
<dbReference type="GO" id="GO:0016747">
    <property type="term" value="F:acyltransferase activity, transferring groups other than amino-acyl groups"/>
    <property type="evidence" value="ECO:0007669"/>
    <property type="project" value="InterPro"/>
</dbReference>
<dbReference type="Gene3D" id="3.40.630.30">
    <property type="match status" value="1"/>
</dbReference>
<gene>
    <name evidence="4" type="ORF">CEW88_07625</name>
</gene>
<protein>
    <submittedName>
        <fullName evidence="4">GNAT family N-acetyltransferase</fullName>
    </submittedName>
</protein>
<dbReference type="OrthoDB" id="5997585at2"/>
<dbReference type="PANTHER" id="PTHR43877:SF1">
    <property type="entry name" value="ACETYLTRANSFERASE"/>
    <property type="match status" value="1"/>
</dbReference>
<dbReference type="EMBL" id="CP022189">
    <property type="protein sequence ID" value="AWI84636.1"/>
    <property type="molecule type" value="Genomic_DNA"/>
</dbReference>
<feature type="domain" description="N-acetyltransferase" evidence="3">
    <location>
        <begin position="1"/>
        <end position="153"/>
    </location>
</feature>
<evidence type="ECO:0000256" key="2">
    <source>
        <dbReference type="ARBA" id="ARBA00023315"/>
    </source>
</evidence>
<dbReference type="InterPro" id="IPR000182">
    <property type="entry name" value="GNAT_dom"/>
</dbReference>
<evidence type="ECO:0000259" key="3">
    <source>
        <dbReference type="PROSITE" id="PS51186"/>
    </source>
</evidence>
<dbReference type="InterPro" id="IPR016181">
    <property type="entry name" value="Acyl_CoA_acyltransferase"/>
</dbReference>
<evidence type="ECO:0000313" key="5">
    <source>
        <dbReference type="Proteomes" id="UP000244915"/>
    </source>
</evidence>
<reference evidence="4 5" key="1">
    <citation type="submission" date="2017-06" db="EMBL/GenBank/DDBJ databases">
        <title>Yangia sp. YSBP01 complete genome sequence.</title>
        <authorList>
            <person name="Woo J.-H."/>
            <person name="Kim H.-S."/>
        </authorList>
    </citation>
    <scope>NUCLEOTIDE SEQUENCE [LARGE SCALE GENOMIC DNA]</scope>
    <source>
        <strain evidence="4 5">YSBP01</strain>
    </source>
</reference>
<name>A0A2U8HHX2_9RHOB</name>
<dbReference type="SUPFAM" id="SSF55729">
    <property type="entry name" value="Acyl-CoA N-acyltransferases (Nat)"/>
    <property type="match status" value="1"/>
</dbReference>
<dbReference type="PROSITE" id="PS51186">
    <property type="entry name" value="GNAT"/>
    <property type="match status" value="1"/>
</dbReference>
<evidence type="ECO:0000256" key="1">
    <source>
        <dbReference type="ARBA" id="ARBA00022679"/>
    </source>
</evidence>
<organism evidence="4 5">
    <name type="scientific">Alloyangia pacifica</name>
    <dbReference type="NCBI Taxonomy" id="311180"/>
    <lineage>
        <taxon>Bacteria</taxon>
        <taxon>Pseudomonadati</taxon>
        <taxon>Pseudomonadota</taxon>
        <taxon>Alphaproteobacteria</taxon>
        <taxon>Rhodobacterales</taxon>
        <taxon>Roseobacteraceae</taxon>
        <taxon>Alloyangia</taxon>
    </lineage>
</organism>
<evidence type="ECO:0000313" key="4">
    <source>
        <dbReference type="EMBL" id="AWI84636.1"/>
    </source>
</evidence>
<dbReference type="CDD" id="cd04301">
    <property type="entry name" value="NAT_SF"/>
    <property type="match status" value="1"/>
</dbReference>
<dbReference type="PANTHER" id="PTHR43877">
    <property type="entry name" value="AMINOALKYLPHOSPHONATE N-ACETYLTRANSFERASE-RELATED-RELATED"/>
    <property type="match status" value="1"/>
</dbReference>
<proteinExistence type="predicted"/>
<dbReference type="Pfam" id="PF00583">
    <property type="entry name" value="Acetyltransf_1"/>
    <property type="match status" value="1"/>
</dbReference>
<dbReference type="AlphaFoldDB" id="A0A2U8HHX2"/>
<keyword evidence="2" id="KW-0012">Acyltransferase</keyword>
<dbReference type="Proteomes" id="UP000244915">
    <property type="component" value="Chromosome 1"/>
</dbReference>
<dbReference type="KEGG" id="ypac:CEW88_07625"/>
<accession>A0A2U8HHX2</accession>
<sequence>MTIRRAVPEDAPALSRLLQDLVSAGTRSARADAEFVLSQYVQNPDGICCFVAEDADGALLGLQSMKRTAEGNEYGTPGGWGFIGTHVSPSAARRGVGSGLFRATREAAQTAGVPAIEAYIGAGNAGGQAYYEAMGFRTWRKPEGAVCKRYDLAP</sequence>
<keyword evidence="1 4" id="KW-0808">Transferase</keyword>